<feature type="region of interest" description="Disordered" evidence="4">
    <location>
        <begin position="187"/>
        <end position="221"/>
    </location>
</feature>
<dbReference type="InterPro" id="IPR036552">
    <property type="entry name" value="CBF_bsu_sf"/>
</dbReference>
<reference evidence="6" key="1">
    <citation type="submission" date="2025-08" db="UniProtKB">
        <authorList>
            <consortium name="RefSeq"/>
        </authorList>
    </citation>
    <scope>IDENTIFICATION</scope>
</reference>
<keyword evidence="5" id="KW-1185">Reference proteome</keyword>
<name>A0A9W3AVI8_BIOGL</name>
<dbReference type="PANTHER" id="PTHR10276">
    <property type="entry name" value="CORE-BINDING FACTOR, BETA SUBUNIT"/>
    <property type="match status" value="1"/>
</dbReference>
<evidence type="ECO:0000256" key="4">
    <source>
        <dbReference type="SAM" id="MobiDB-lite"/>
    </source>
</evidence>
<dbReference type="PANTHER" id="PTHR10276:SF3">
    <property type="entry name" value="CORE-BINDING FACTOR SUBUNIT BETA"/>
    <property type="match status" value="1"/>
</dbReference>
<feature type="compositionally biased region" description="Basic residues" evidence="4">
    <location>
        <begin position="296"/>
        <end position="308"/>
    </location>
</feature>
<feature type="region of interest" description="Disordered" evidence="4">
    <location>
        <begin position="256"/>
        <end position="278"/>
    </location>
</feature>
<dbReference type="AlphaFoldDB" id="A0A9W3AVI8"/>
<accession>A0A9W3AVI8</accession>
<organism evidence="5 6">
    <name type="scientific">Biomphalaria glabrata</name>
    <name type="common">Bloodfluke planorb</name>
    <name type="synonym">Freshwater snail</name>
    <dbReference type="NCBI Taxonomy" id="6526"/>
    <lineage>
        <taxon>Eukaryota</taxon>
        <taxon>Metazoa</taxon>
        <taxon>Spiralia</taxon>
        <taxon>Lophotrochozoa</taxon>
        <taxon>Mollusca</taxon>
        <taxon>Gastropoda</taxon>
        <taxon>Heterobranchia</taxon>
        <taxon>Euthyneura</taxon>
        <taxon>Panpulmonata</taxon>
        <taxon>Hygrophila</taxon>
        <taxon>Lymnaeoidea</taxon>
        <taxon>Planorbidae</taxon>
        <taxon>Biomphalaria</taxon>
    </lineage>
</organism>
<feature type="compositionally biased region" description="Basic residues" evidence="4">
    <location>
        <begin position="263"/>
        <end position="277"/>
    </location>
</feature>
<dbReference type="InterPro" id="IPR003417">
    <property type="entry name" value="CBF_beta"/>
</dbReference>
<dbReference type="GO" id="GO:0003713">
    <property type="term" value="F:transcription coactivator activity"/>
    <property type="evidence" value="ECO:0007669"/>
    <property type="project" value="InterPro"/>
</dbReference>
<dbReference type="GeneID" id="106078269"/>
<feature type="region of interest" description="Disordered" evidence="4">
    <location>
        <begin position="293"/>
        <end position="358"/>
    </location>
</feature>
<protein>
    <submittedName>
        <fullName evidence="6">Core-binding factor subunit beta-like isoform X1</fullName>
    </submittedName>
</protein>
<dbReference type="GO" id="GO:0006357">
    <property type="term" value="P:regulation of transcription by RNA polymerase II"/>
    <property type="evidence" value="ECO:0007669"/>
    <property type="project" value="TreeGrafter"/>
</dbReference>
<feature type="compositionally biased region" description="Basic and acidic residues" evidence="4">
    <location>
        <begin position="187"/>
        <end position="204"/>
    </location>
</feature>
<dbReference type="Pfam" id="PF02312">
    <property type="entry name" value="CBF_beta"/>
    <property type="match status" value="1"/>
</dbReference>
<evidence type="ECO:0000256" key="2">
    <source>
        <dbReference type="ARBA" id="ARBA00023242"/>
    </source>
</evidence>
<dbReference type="Proteomes" id="UP001165740">
    <property type="component" value="Chromosome 7"/>
</dbReference>
<sequence length="358" mass="41396">MNEDLSDSMLSFLVNTLYCELKARFLFAMPRVVPDQRATFENDELFRKLSRESEVRYTGYRDRPIDERQLRFHSDCREGHADLAFVCTGTNLQLNFSPNAWSERPEDRIPTSEFVNFDVEPGKVHLKSQFILNGVCVMWRGWVDLIRLDGVGCLEFDQERAMVEDAILREQLEENNRRVQEFEERRRQRLQEQERQAASEAEARSRRKGRPRKDVYGSNITNATNLTSSDQIACALRKCLEPVFVFPELKPPPSISEHLSRTFSHHQHHHHQHHRVKHNLEPHAINCDPKILTGVRGKKQTVKIRQQLKRNSSNSGRRGRRYRSGRRGGRGCSGSGGRGSSPTRSRSRSPAQGQDPKV</sequence>
<evidence type="ECO:0000313" key="6">
    <source>
        <dbReference type="RefSeq" id="XP_055891204.1"/>
    </source>
</evidence>
<dbReference type="FunFam" id="2.40.250.10:FF:000001">
    <property type="entry name" value="Core-binding factor subunit beta"/>
    <property type="match status" value="1"/>
</dbReference>
<evidence type="ECO:0000256" key="1">
    <source>
        <dbReference type="ARBA" id="ARBA00004123"/>
    </source>
</evidence>
<dbReference type="OrthoDB" id="10026505at2759"/>
<dbReference type="RefSeq" id="XP_055891204.1">
    <property type="nucleotide sequence ID" value="XM_056035229.1"/>
</dbReference>
<dbReference type="GO" id="GO:0016513">
    <property type="term" value="C:core-binding factor complex"/>
    <property type="evidence" value="ECO:0007669"/>
    <property type="project" value="TreeGrafter"/>
</dbReference>
<comment type="similarity">
    <text evidence="3">Belongs to the CBF-beta family.</text>
</comment>
<gene>
    <name evidence="6" type="primary">LOC106078269</name>
</gene>
<dbReference type="SUPFAM" id="SSF50723">
    <property type="entry name" value="Core binding factor beta, CBF"/>
    <property type="match status" value="1"/>
</dbReference>
<comment type="subcellular location">
    <subcellularLocation>
        <location evidence="1">Nucleus</location>
    </subcellularLocation>
</comment>
<evidence type="ECO:0000256" key="3">
    <source>
        <dbReference type="ARBA" id="ARBA00025734"/>
    </source>
</evidence>
<feature type="compositionally biased region" description="Gly residues" evidence="4">
    <location>
        <begin position="330"/>
        <end position="339"/>
    </location>
</feature>
<feature type="compositionally biased region" description="Basic residues" evidence="4">
    <location>
        <begin position="317"/>
        <end position="329"/>
    </location>
</feature>
<evidence type="ECO:0000313" key="5">
    <source>
        <dbReference type="Proteomes" id="UP001165740"/>
    </source>
</evidence>
<dbReference type="Gene3D" id="2.40.250.10">
    <property type="entry name" value="Core binding factor, beta subunit"/>
    <property type="match status" value="1"/>
</dbReference>
<keyword evidence="2" id="KW-0539">Nucleus</keyword>
<dbReference type="GO" id="GO:0043565">
    <property type="term" value="F:sequence-specific DNA binding"/>
    <property type="evidence" value="ECO:0007669"/>
    <property type="project" value="TreeGrafter"/>
</dbReference>
<proteinExistence type="inferred from homology"/>
<dbReference type="OMA" id="HAINCDP"/>